<evidence type="ECO:0000313" key="4">
    <source>
        <dbReference type="Proteomes" id="UP000649289"/>
    </source>
</evidence>
<evidence type="ECO:0000256" key="1">
    <source>
        <dbReference type="SAM" id="MobiDB-lite"/>
    </source>
</evidence>
<dbReference type="InterPro" id="IPR000873">
    <property type="entry name" value="AMP-dep_synth/lig_dom"/>
</dbReference>
<protein>
    <submittedName>
        <fullName evidence="3">AMP-binding protein</fullName>
    </submittedName>
</protein>
<evidence type="ECO:0000313" key="3">
    <source>
        <dbReference type="EMBL" id="MBD3913783.1"/>
    </source>
</evidence>
<dbReference type="RefSeq" id="WP_191198155.1">
    <property type="nucleotide sequence ID" value="NZ_BAAAPA010000003.1"/>
</dbReference>
<name>A0ABR8MCC9_9ACTN</name>
<organism evidence="3 4">
    <name type="scientific">Nocardioides hwasunensis</name>
    <dbReference type="NCBI Taxonomy" id="397258"/>
    <lineage>
        <taxon>Bacteria</taxon>
        <taxon>Bacillati</taxon>
        <taxon>Actinomycetota</taxon>
        <taxon>Actinomycetes</taxon>
        <taxon>Propionibacteriales</taxon>
        <taxon>Nocardioidaceae</taxon>
        <taxon>Nocardioides</taxon>
    </lineage>
</organism>
<dbReference type="Gene3D" id="3.40.50.980">
    <property type="match status" value="1"/>
</dbReference>
<dbReference type="SUPFAM" id="SSF56801">
    <property type="entry name" value="Acetyl-CoA synthetase-like"/>
    <property type="match status" value="1"/>
</dbReference>
<sequence>MALVPLARASALPDRFPTALPPSPLRRLSALASTRGDDIAYVVATATGLEFRSWTTVETTVQQAAAGLVRSGMRADQIVLSLLPPTHAHPELDIALRAIGAVVIHVSPQTPQEDLVRELAGVDVRLVVSSDEQELTRLAGLQFRSAEMLDLGDDSWSRLLGLGAERLVMDPDVVTRVDRVVDPDGTAARVLPSGAALARVPSGDELAGLLPADAVTLLVGDPGDGFVHRVRDAHLASGGTLVHVAAASDLPDALTLAQPAALALDARAAASLSDLIAEVSVPGARRLRPGRTRAAHAVALRSWAGPHLTHVVVPDLSEEVCESLRSFDVEAVLVGATPSLAADLPVPPPVLVGDASTLPRRSRGEPGREFGLRTDVEMPSAPSYDEPAEPGESAFVLPSLPLFGGESFLDKLLISQARQGES</sequence>
<feature type="region of interest" description="Disordered" evidence="1">
    <location>
        <begin position="355"/>
        <end position="392"/>
    </location>
</feature>
<feature type="domain" description="AMP-dependent synthetase/ligase" evidence="2">
    <location>
        <begin position="33"/>
        <end position="139"/>
    </location>
</feature>
<dbReference type="EMBL" id="JACXYY010000002">
    <property type="protein sequence ID" value="MBD3913783.1"/>
    <property type="molecule type" value="Genomic_DNA"/>
</dbReference>
<dbReference type="Pfam" id="PF00501">
    <property type="entry name" value="AMP-binding"/>
    <property type="match status" value="1"/>
</dbReference>
<comment type="caution">
    <text evidence="3">The sequence shown here is derived from an EMBL/GenBank/DDBJ whole genome shotgun (WGS) entry which is preliminary data.</text>
</comment>
<evidence type="ECO:0000259" key="2">
    <source>
        <dbReference type="Pfam" id="PF00501"/>
    </source>
</evidence>
<keyword evidence="4" id="KW-1185">Reference proteome</keyword>
<reference evidence="3 4" key="1">
    <citation type="submission" date="2020-09" db="EMBL/GenBank/DDBJ databases">
        <title>novel species in genus Nocardioides.</title>
        <authorList>
            <person name="Zhang G."/>
        </authorList>
    </citation>
    <scope>NUCLEOTIDE SEQUENCE [LARGE SCALE GENOMIC DNA]</scope>
    <source>
        <strain evidence="3 4">19197</strain>
    </source>
</reference>
<proteinExistence type="predicted"/>
<feature type="compositionally biased region" description="Basic and acidic residues" evidence="1">
    <location>
        <begin position="362"/>
        <end position="376"/>
    </location>
</feature>
<accession>A0ABR8MCC9</accession>
<dbReference type="Proteomes" id="UP000649289">
    <property type="component" value="Unassembled WGS sequence"/>
</dbReference>
<gene>
    <name evidence="3" type="ORF">IEZ25_04075</name>
</gene>